<evidence type="ECO:0000259" key="9">
    <source>
        <dbReference type="PROSITE" id="PS50110"/>
    </source>
</evidence>
<comment type="caution">
    <text evidence="11">The sequence shown here is derived from an EMBL/GenBank/DDBJ whole genome shotgun (WGS) entry which is preliminary data.</text>
</comment>
<dbReference type="FunFam" id="3.40.50.2300:FF:000001">
    <property type="entry name" value="DNA-binding response regulator PhoB"/>
    <property type="match status" value="1"/>
</dbReference>
<dbReference type="GO" id="GO:0006355">
    <property type="term" value="P:regulation of DNA-templated transcription"/>
    <property type="evidence" value="ECO:0007669"/>
    <property type="project" value="InterPro"/>
</dbReference>
<keyword evidence="6" id="KW-0804">Transcription</keyword>
<evidence type="ECO:0000256" key="5">
    <source>
        <dbReference type="ARBA" id="ARBA00023125"/>
    </source>
</evidence>
<dbReference type="PANTHER" id="PTHR48111:SF54">
    <property type="entry name" value="STAGE 0 SPORULATION PROTEIN A HOMOLOG"/>
    <property type="match status" value="1"/>
</dbReference>
<dbReference type="RefSeq" id="WP_119796831.1">
    <property type="nucleotide sequence ID" value="NZ_QYZD01000074.1"/>
</dbReference>
<dbReference type="GO" id="GO:0005829">
    <property type="term" value="C:cytosol"/>
    <property type="evidence" value="ECO:0007669"/>
    <property type="project" value="TreeGrafter"/>
</dbReference>
<dbReference type="InterPro" id="IPR001789">
    <property type="entry name" value="Sig_transdc_resp-reg_receiver"/>
</dbReference>
<dbReference type="Gene3D" id="6.10.250.690">
    <property type="match status" value="1"/>
</dbReference>
<evidence type="ECO:0000256" key="3">
    <source>
        <dbReference type="ARBA" id="ARBA00023012"/>
    </source>
</evidence>
<dbReference type="OrthoDB" id="9790442at2"/>
<reference evidence="11 12" key="1">
    <citation type="submission" date="2018-09" db="EMBL/GenBank/DDBJ databases">
        <title>Paenibacillus SK2017-BO5.</title>
        <authorList>
            <person name="Piskunova J.V."/>
            <person name="Dubiley S.A."/>
            <person name="Severinov K.V."/>
        </authorList>
    </citation>
    <scope>NUCLEOTIDE SEQUENCE [LARGE SCALE GENOMIC DNA]</scope>
    <source>
        <strain evidence="11 12">BO5</strain>
    </source>
</reference>
<dbReference type="CDD" id="cd00383">
    <property type="entry name" value="trans_reg_C"/>
    <property type="match status" value="1"/>
</dbReference>
<dbReference type="GO" id="GO:0032993">
    <property type="term" value="C:protein-DNA complex"/>
    <property type="evidence" value="ECO:0007669"/>
    <property type="project" value="TreeGrafter"/>
</dbReference>
<dbReference type="SMART" id="SM00448">
    <property type="entry name" value="REC"/>
    <property type="match status" value="1"/>
</dbReference>
<keyword evidence="5 8" id="KW-0238">DNA-binding</keyword>
<organism evidence="11 12">
    <name type="scientific">Paenibacillus thiaminolyticus</name>
    <name type="common">Bacillus thiaminolyticus</name>
    <dbReference type="NCBI Taxonomy" id="49283"/>
    <lineage>
        <taxon>Bacteria</taxon>
        <taxon>Bacillati</taxon>
        <taxon>Bacillota</taxon>
        <taxon>Bacilli</taxon>
        <taxon>Bacillales</taxon>
        <taxon>Paenibacillaceae</taxon>
        <taxon>Paenibacillus</taxon>
    </lineage>
</organism>
<evidence type="ECO:0000313" key="12">
    <source>
        <dbReference type="Proteomes" id="UP000266177"/>
    </source>
</evidence>
<dbReference type="GO" id="GO:0000156">
    <property type="term" value="F:phosphorelay response regulator activity"/>
    <property type="evidence" value="ECO:0007669"/>
    <property type="project" value="TreeGrafter"/>
</dbReference>
<evidence type="ECO:0000256" key="1">
    <source>
        <dbReference type="ARBA" id="ARBA00004496"/>
    </source>
</evidence>
<feature type="domain" description="Response regulatory" evidence="9">
    <location>
        <begin position="3"/>
        <end position="118"/>
    </location>
</feature>
<evidence type="ECO:0000259" key="10">
    <source>
        <dbReference type="PROSITE" id="PS51755"/>
    </source>
</evidence>
<dbReference type="Proteomes" id="UP000266177">
    <property type="component" value="Unassembled WGS sequence"/>
</dbReference>
<keyword evidence="4" id="KW-0805">Transcription regulation</keyword>
<dbReference type="SMART" id="SM00862">
    <property type="entry name" value="Trans_reg_C"/>
    <property type="match status" value="1"/>
</dbReference>
<dbReference type="InterPro" id="IPR036388">
    <property type="entry name" value="WH-like_DNA-bd_sf"/>
</dbReference>
<evidence type="ECO:0000313" key="11">
    <source>
        <dbReference type="EMBL" id="RJG15500.1"/>
    </source>
</evidence>
<dbReference type="PANTHER" id="PTHR48111">
    <property type="entry name" value="REGULATOR OF RPOS"/>
    <property type="match status" value="1"/>
</dbReference>
<dbReference type="Pfam" id="PF00486">
    <property type="entry name" value="Trans_reg_C"/>
    <property type="match status" value="1"/>
</dbReference>
<sequence length="233" mass="26742">MTKILILEDEESIRSFIVINLKRNGFEVVEAANGNDAYQILVNDNTIDIALLDVMVPGIDGFEVCRRVRQFNERMGIIFLTAKVQEQDKVYALSVGADDHVSKPFSPTELVARIQSLLRRVNAYQQPTQKVVYHSGPFTLDLIAKRFTKQNQAIDLTPTEFSLVQFFMEKEDMTLSRDVLLDYVWGKDYMGDPKIVDVNIRRLRQKIEDEPSSPKYLETVWGHGYKWKGSSSC</sequence>
<proteinExistence type="predicted"/>
<dbReference type="InterPro" id="IPR001867">
    <property type="entry name" value="OmpR/PhoB-type_DNA-bd"/>
</dbReference>
<dbReference type="PROSITE" id="PS50110">
    <property type="entry name" value="RESPONSE_REGULATORY"/>
    <property type="match status" value="1"/>
</dbReference>
<evidence type="ECO:0000256" key="8">
    <source>
        <dbReference type="PROSITE-ProRule" id="PRU01091"/>
    </source>
</evidence>
<dbReference type="Pfam" id="PF00072">
    <property type="entry name" value="Response_reg"/>
    <property type="match status" value="1"/>
</dbReference>
<evidence type="ECO:0000256" key="2">
    <source>
        <dbReference type="ARBA" id="ARBA00022553"/>
    </source>
</evidence>
<dbReference type="SUPFAM" id="SSF52172">
    <property type="entry name" value="CheY-like"/>
    <property type="match status" value="1"/>
</dbReference>
<keyword evidence="2 7" id="KW-0597">Phosphoprotein</keyword>
<dbReference type="InterPro" id="IPR039420">
    <property type="entry name" value="WalR-like"/>
</dbReference>
<evidence type="ECO:0000256" key="7">
    <source>
        <dbReference type="PROSITE-ProRule" id="PRU00169"/>
    </source>
</evidence>
<evidence type="ECO:0000256" key="4">
    <source>
        <dbReference type="ARBA" id="ARBA00023015"/>
    </source>
</evidence>
<feature type="DNA-binding region" description="OmpR/PhoB-type" evidence="8">
    <location>
        <begin position="130"/>
        <end position="229"/>
    </location>
</feature>
<protein>
    <submittedName>
        <fullName evidence="11">DNA-binding response regulator</fullName>
    </submittedName>
</protein>
<dbReference type="PROSITE" id="PS51755">
    <property type="entry name" value="OMPR_PHOB"/>
    <property type="match status" value="1"/>
</dbReference>
<dbReference type="Gene3D" id="3.40.50.2300">
    <property type="match status" value="1"/>
</dbReference>
<feature type="domain" description="OmpR/PhoB-type" evidence="10">
    <location>
        <begin position="130"/>
        <end position="229"/>
    </location>
</feature>
<accession>A0A3A3G890</accession>
<gene>
    <name evidence="11" type="ORF">DQX05_29695</name>
</gene>
<name>A0A3A3G890_PANTH</name>
<evidence type="ECO:0000256" key="6">
    <source>
        <dbReference type="ARBA" id="ARBA00023163"/>
    </source>
</evidence>
<comment type="subcellular location">
    <subcellularLocation>
        <location evidence="1">Cytoplasm</location>
    </subcellularLocation>
</comment>
<dbReference type="EMBL" id="QYZD01000074">
    <property type="protein sequence ID" value="RJG15500.1"/>
    <property type="molecule type" value="Genomic_DNA"/>
</dbReference>
<feature type="modified residue" description="4-aspartylphosphate" evidence="7">
    <location>
        <position position="53"/>
    </location>
</feature>
<dbReference type="FunFam" id="1.10.10.10:FF:000018">
    <property type="entry name" value="DNA-binding response regulator ResD"/>
    <property type="match status" value="1"/>
</dbReference>
<dbReference type="AlphaFoldDB" id="A0A3A3G890"/>
<dbReference type="Gene3D" id="1.10.10.10">
    <property type="entry name" value="Winged helix-like DNA-binding domain superfamily/Winged helix DNA-binding domain"/>
    <property type="match status" value="1"/>
</dbReference>
<keyword evidence="3" id="KW-0902">Two-component regulatory system</keyword>
<dbReference type="GO" id="GO:0000976">
    <property type="term" value="F:transcription cis-regulatory region binding"/>
    <property type="evidence" value="ECO:0007669"/>
    <property type="project" value="TreeGrafter"/>
</dbReference>
<dbReference type="InterPro" id="IPR011006">
    <property type="entry name" value="CheY-like_superfamily"/>
</dbReference>